<dbReference type="GO" id="GO:0016020">
    <property type="term" value="C:membrane"/>
    <property type="evidence" value="ECO:0007669"/>
    <property type="project" value="TreeGrafter"/>
</dbReference>
<dbReference type="InterPro" id="IPR050266">
    <property type="entry name" value="AB_hydrolase_sf"/>
</dbReference>
<keyword evidence="1" id="KW-0812">Transmembrane</keyword>
<name>A0A378TPL3_9MYCO</name>
<evidence type="ECO:0000313" key="3">
    <source>
        <dbReference type="EMBL" id="STZ61793.1"/>
    </source>
</evidence>
<sequence>MATPLYRRVLQFTSKYAVRLLISVAAVVAIVCALVTWGGTASLTASASDWCPTLTDHDVDCGVITRPLVAGQPQLGTIEIGYALVHHSGPDATPAGTIMPNPGGPGLPTIAFGTDVATLPDDMLDDYDVLLIDPRGTGVSTPMQCGVDQRDFETGSRDDQRTAVAECADDLGARAAGYTSAATADDFDAVRAHLGINKVIAYGSSYGTYLMTVYAQRHPHRVQSVILAGAYPLDFDPLQRPNAEAVDLALQRICERSGQCDGDIAVDDLHTVAAQLRDNPIPLGRVDLTEGEFANLVFERATSGVGGDPDSMTPLGELPAALHAAVNGDDEQLQALMLDLLGDDDDGGGDGDDLYVAVSCNDYVTLWSPDADPATRQAQYQAALADAGDLGAFSASGFAQAQHDGGDVCIDWPAGGAQRLDATQHPLPAVPVLVLSGDLDAVTPDENGLRAARQFPQGTFVEVPNLGHTPDNEPSGCVAGIIGTFIRNGATGDSAQCLDDIPAIDVEPVS</sequence>
<keyword evidence="4" id="KW-1185">Reference proteome</keyword>
<feature type="transmembrane region" description="Helical" evidence="1">
    <location>
        <begin position="20"/>
        <end position="39"/>
    </location>
</feature>
<dbReference type="InterPro" id="IPR029058">
    <property type="entry name" value="AB_hydrolase_fold"/>
</dbReference>
<evidence type="ECO:0000259" key="2">
    <source>
        <dbReference type="Pfam" id="PF00561"/>
    </source>
</evidence>
<dbReference type="InterPro" id="IPR000073">
    <property type="entry name" value="AB_hydrolase_1"/>
</dbReference>
<proteinExistence type="predicted"/>
<gene>
    <name evidence="3" type="primary">tap_3</name>
    <name evidence="3" type="ORF">NCTC10821_05352</name>
</gene>
<dbReference type="Pfam" id="PF00561">
    <property type="entry name" value="Abhydrolase_1"/>
    <property type="match status" value="1"/>
</dbReference>
<organism evidence="3 4">
    <name type="scientific">Mycolicibacterium tokaiense</name>
    <dbReference type="NCBI Taxonomy" id="39695"/>
    <lineage>
        <taxon>Bacteria</taxon>
        <taxon>Bacillati</taxon>
        <taxon>Actinomycetota</taxon>
        <taxon>Actinomycetes</taxon>
        <taxon>Mycobacteriales</taxon>
        <taxon>Mycobacteriaceae</taxon>
        <taxon>Mycolicibacterium</taxon>
    </lineage>
</organism>
<feature type="domain" description="AB hydrolase-1" evidence="2">
    <location>
        <begin position="119"/>
        <end position="468"/>
    </location>
</feature>
<evidence type="ECO:0000313" key="4">
    <source>
        <dbReference type="Proteomes" id="UP000254978"/>
    </source>
</evidence>
<dbReference type="SUPFAM" id="SSF53474">
    <property type="entry name" value="alpha/beta-Hydrolases"/>
    <property type="match status" value="1"/>
</dbReference>
<dbReference type="Proteomes" id="UP000254978">
    <property type="component" value="Unassembled WGS sequence"/>
</dbReference>
<dbReference type="AlphaFoldDB" id="A0A378TPL3"/>
<dbReference type="OrthoDB" id="9796770at2"/>
<reference evidence="3 4" key="1">
    <citation type="submission" date="2018-06" db="EMBL/GenBank/DDBJ databases">
        <authorList>
            <consortium name="Pathogen Informatics"/>
            <person name="Doyle S."/>
        </authorList>
    </citation>
    <scope>NUCLEOTIDE SEQUENCE [LARGE SCALE GENOMIC DNA]</scope>
    <source>
        <strain evidence="3 4">NCTC10821</strain>
    </source>
</reference>
<keyword evidence="1" id="KW-1133">Transmembrane helix</keyword>
<dbReference type="RefSeq" id="WP_115280643.1">
    <property type="nucleotide sequence ID" value="NZ_AP022600.1"/>
</dbReference>
<dbReference type="Gene3D" id="3.40.50.1820">
    <property type="entry name" value="alpha/beta hydrolase"/>
    <property type="match status" value="1"/>
</dbReference>
<dbReference type="PANTHER" id="PTHR43798">
    <property type="entry name" value="MONOACYLGLYCEROL LIPASE"/>
    <property type="match status" value="1"/>
</dbReference>
<protein>
    <submittedName>
        <fullName evidence="3">Tripeptidyl-peptidase B</fullName>
        <ecNumber evidence="3">3.4.14.-</ecNumber>
    </submittedName>
</protein>
<dbReference type="GO" id="GO:0016787">
    <property type="term" value="F:hydrolase activity"/>
    <property type="evidence" value="ECO:0007669"/>
    <property type="project" value="UniProtKB-KW"/>
</dbReference>
<dbReference type="EMBL" id="UGQT01000001">
    <property type="protein sequence ID" value="STZ61793.1"/>
    <property type="molecule type" value="Genomic_DNA"/>
</dbReference>
<evidence type="ECO:0000256" key="1">
    <source>
        <dbReference type="SAM" id="Phobius"/>
    </source>
</evidence>
<dbReference type="PANTHER" id="PTHR43798:SF27">
    <property type="entry name" value="HYDROLASE ALPHA_BETA HYDROLASE FOLD FAMILY"/>
    <property type="match status" value="1"/>
</dbReference>
<keyword evidence="1" id="KW-0472">Membrane</keyword>
<dbReference type="EC" id="3.4.14.-" evidence="3"/>
<accession>A0A378TPL3</accession>
<keyword evidence="3" id="KW-0378">Hydrolase</keyword>